<keyword evidence="3" id="KW-1185">Reference proteome</keyword>
<feature type="chain" id="PRO_5041919875" evidence="1">
    <location>
        <begin position="29"/>
        <end position="163"/>
    </location>
</feature>
<name>A0AAD8MWN8_9APIA</name>
<evidence type="ECO:0000313" key="2">
    <source>
        <dbReference type="EMBL" id="KAK1387557.1"/>
    </source>
</evidence>
<accession>A0AAD8MWN8</accession>
<dbReference type="PANTHER" id="PTHR34458:SF5">
    <property type="entry name" value="POLLEN OLE E 1 ALLERGEN AND EXTENSIN FAMILY PROTEIN"/>
    <property type="match status" value="1"/>
</dbReference>
<dbReference type="EMBL" id="JAUIZM010000004">
    <property type="protein sequence ID" value="KAK1387557.1"/>
    <property type="molecule type" value="Genomic_DNA"/>
</dbReference>
<reference evidence="2" key="1">
    <citation type="submission" date="2023-02" db="EMBL/GenBank/DDBJ databases">
        <title>Genome of toxic invasive species Heracleum sosnowskyi carries increased number of genes despite the absence of recent whole-genome duplications.</title>
        <authorList>
            <person name="Schelkunov M."/>
            <person name="Shtratnikova V."/>
            <person name="Makarenko M."/>
            <person name="Klepikova A."/>
            <person name="Omelchenko D."/>
            <person name="Novikova G."/>
            <person name="Obukhova E."/>
            <person name="Bogdanov V."/>
            <person name="Penin A."/>
            <person name="Logacheva M."/>
        </authorList>
    </citation>
    <scope>NUCLEOTIDE SEQUENCE</scope>
    <source>
        <strain evidence="2">Hsosn_3</strain>
        <tissue evidence="2">Leaf</tissue>
    </source>
</reference>
<sequence>MASFNSVLFLTLLVAISALMAAPSAVEAGFDENEVVNVTGTVPCAVNPTYSLNGTLRGNTFPNATVELRCGRNDTIVASNTTNANGTFSILVVDPRRDAAIVYLRTPLNCTVVVPTPLSTCNSSLTVNGTLESRLTYGPIIRVNATKMFILFARRFRFVNQPI</sequence>
<gene>
    <name evidence="2" type="ORF">POM88_015735</name>
</gene>
<dbReference type="Pfam" id="PF01190">
    <property type="entry name" value="Pollen_Ole_e_1"/>
    <property type="match status" value="1"/>
</dbReference>
<keyword evidence="1" id="KW-0732">Signal</keyword>
<organism evidence="2 3">
    <name type="scientific">Heracleum sosnowskyi</name>
    <dbReference type="NCBI Taxonomy" id="360622"/>
    <lineage>
        <taxon>Eukaryota</taxon>
        <taxon>Viridiplantae</taxon>
        <taxon>Streptophyta</taxon>
        <taxon>Embryophyta</taxon>
        <taxon>Tracheophyta</taxon>
        <taxon>Spermatophyta</taxon>
        <taxon>Magnoliopsida</taxon>
        <taxon>eudicotyledons</taxon>
        <taxon>Gunneridae</taxon>
        <taxon>Pentapetalae</taxon>
        <taxon>asterids</taxon>
        <taxon>campanulids</taxon>
        <taxon>Apiales</taxon>
        <taxon>Apiaceae</taxon>
        <taxon>Apioideae</taxon>
        <taxon>apioid superclade</taxon>
        <taxon>Tordylieae</taxon>
        <taxon>Tordyliinae</taxon>
        <taxon>Heracleum</taxon>
    </lineage>
</organism>
<protein>
    <submittedName>
        <fullName evidence="2">Uncharacterized protein</fullName>
    </submittedName>
</protein>
<evidence type="ECO:0000313" key="3">
    <source>
        <dbReference type="Proteomes" id="UP001237642"/>
    </source>
</evidence>
<dbReference type="InterPro" id="IPR040404">
    <property type="entry name" value="Phylloplanin-like"/>
</dbReference>
<feature type="signal peptide" evidence="1">
    <location>
        <begin position="1"/>
        <end position="28"/>
    </location>
</feature>
<comment type="caution">
    <text evidence="2">The sequence shown here is derived from an EMBL/GenBank/DDBJ whole genome shotgun (WGS) entry which is preliminary data.</text>
</comment>
<reference evidence="2" key="2">
    <citation type="submission" date="2023-05" db="EMBL/GenBank/DDBJ databases">
        <authorList>
            <person name="Schelkunov M.I."/>
        </authorList>
    </citation>
    <scope>NUCLEOTIDE SEQUENCE</scope>
    <source>
        <strain evidence="2">Hsosn_3</strain>
        <tissue evidence="2">Leaf</tissue>
    </source>
</reference>
<proteinExistence type="predicted"/>
<dbReference type="Proteomes" id="UP001237642">
    <property type="component" value="Unassembled WGS sequence"/>
</dbReference>
<dbReference type="AlphaFoldDB" id="A0AAD8MWN8"/>
<dbReference type="PANTHER" id="PTHR34458">
    <property type="entry name" value="POLLEN OLE E 1 ALLERGEN AND EXTENSIN FAMILY PROTEIN-RELATED"/>
    <property type="match status" value="1"/>
</dbReference>
<evidence type="ECO:0000256" key="1">
    <source>
        <dbReference type="SAM" id="SignalP"/>
    </source>
</evidence>